<feature type="disulfide bond" evidence="15">
    <location>
        <begin position="1884"/>
        <end position="1893"/>
    </location>
</feature>
<keyword evidence="9 16" id="KW-0130">Cell adhesion</keyword>
<dbReference type="InterPro" id="IPR000742">
    <property type="entry name" value="EGF"/>
</dbReference>
<keyword evidence="4 16" id="KW-0812">Transmembrane</keyword>
<evidence type="ECO:0000256" key="7">
    <source>
        <dbReference type="ARBA" id="ARBA00022737"/>
    </source>
</evidence>
<evidence type="ECO:0000256" key="6">
    <source>
        <dbReference type="ARBA" id="ARBA00022729"/>
    </source>
</evidence>
<evidence type="ECO:0000256" key="2">
    <source>
        <dbReference type="ARBA" id="ARBA00022475"/>
    </source>
</evidence>
<feature type="domain" description="Cadherin" evidence="22">
    <location>
        <begin position="1056"/>
        <end position="1148"/>
    </location>
</feature>
<dbReference type="Pfam" id="PF01049">
    <property type="entry name" value="CADH_Y-type_LIR"/>
    <property type="match status" value="1"/>
</dbReference>
<dbReference type="PANTHER" id="PTHR24026">
    <property type="entry name" value="FAT ATYPICAL CADHERIN-RELATED"/>
    <property type="match status" value="1"/>
</dbReference>
<feature type="domain" description="Cadherin" evidence="22">
    <location>
        <begin position="814"/>
        <end position="930"/>
    </location>
</feature>
<keyword evidence="3 15" id="KW-0245">EGF-like domain</keyword>
<evidence type="ECO:0000259" key="21">
    <source>
        <dbReference type="PROSITE" id="PS50026"/>
    </source>
</evidence>
<dbReference type="FunFam" id="2.60.40.60:FF:000232">
    <property type="entry name" value="Neural-cadherin"/>
    <property type="match status" value="1"/>
</dbReference>
<evidence type="ECO:0000313" key="23">
    <source>
        <dbReference type="EMBL" id="KAK2150118.1"/>
    </source>
</evidence>
<feature type="domain" description="Cadherin" evidence="22">
    <location>
        <begin position="1259"/>
        <end position="1369"/>
    </location>
</feature>
<dbReference type="FunFam" id="2.60.40.60:FF:000058">
    <property type="entry name" value="FAT atypical cadherin 3"/>
    <property type="match status" value="1"/>
</dbReference>
<comment type="caution">
    <text evidence="15">Lacks conserved residue(s) required for the propagation of feature annotation.</text>
</comment>
<dbReference type="Pfam" id="PF00028">
    <property type="entry name" value="Cadherin"/>
    <property type="match status" value="12"/>
</dbReference>
<feature type="disulfide bond" evidence="15">
    <location>
        <begin position="2143"/>
        <end position="2152"/>
    </location>
</feature>
<dbReference type="SUPFAM" id="SSF57196">
    <property type="entry name" value="EGF/Laminin"/>
    <property type="match status" value="1"/>
</dbReference>
<feature type="region of interest" description="Disordered" evidence="18">
    <location>
        <begin position="2519"/>
        <end position="2572"/>
    </location>
</feature>
<dbReference type="Gene3D" id="2.10.25.10">
    <property type="entry name" value="Laminin"/>
    <property type="match status" value="3"/>
</dbReference>
<keyword evidence="10 19" id="KW-1133">Transmembrane helix</keyword>
<keyword evidence="7" id="KW-0677">Repeat</keyword>
<dbReference type="InterPro" id="IPR020894">
    <property type="entry name" value="Cadherin_CS"/>
</dbReference>
<evidence type="ECO:0000256" key="13">
    <source>
        <dbReference type="ARBA" id="ARBA00023180"/>
    </source>
</evidence>
<evidence type="ECO:0000256" key="5">
    <source>
        <dbReference type="ARBA" id="ARBA00022723"/>
    </source>
</evidence>
<dbReference type="InterPro" id="IPR018097">
    <property type="entry name" value="EGF_Ca-bd_CS"/>
</dbReference>
<evidence type="ECO:0000256" key="12">
    <source>
        <dbReference type="ARBA" id="ARBA00023157"/>
    </source>
</evidence>
<dbReference type="SMART" id="SM00282">
    <property type="entry name" value="LamG"/>
    <property type="match status" value="2"/>
</dbReference>
<evidence type="ECO:0000256" key="9">
    <source>
        <dbReference type="ARBA" id="ARBA00022889"/>
    </source>
</evidence>
<evidence type="ECO:0000256" key="1">
    <source>
        <dbReference type="ARBA" id="ARBA00004251"/>
    </source>
</evidence>
<feature type="domain" description="Cadherin" evidence="22">
    <location>
        <begin position="278"/>
        <end position="374"/>
    </location>
</feature>
<dbReference type="CDD" id="cd00054">
    <property type="entry name" value="EGF_CA"/>
    <property type="match status" value="3"/>
</dbReference>
<dbReference type="PROSITE" id="PS50268">
    <property type="entry name" value="CADHERIN_2"/>
    <property type="match status" value="14"/>
</dbReference>
<dbReference type="InterPro" id="IPR015919">
    <property type="entry name" value="Cadherin-like_sf"/>
</dbReference>
<feature type="domain" description="Laminin G" evidence="20">
    <location>
        <begin position="2163"/>
        <end position="2352"/>
    </location>
</feature>
<feature type="domain" description="Cadherin" evidence="22">
    <location>
        <begin position="697"/>
        <end position="809"/>
    </location>
</feature>
<dbReference type="CDD" id="cd11304">
    <property type="entry name" value="Cadherin_repeat"/>
    <property type="match status" value="15"/>
</dbReference>
<dbReference type="PROSITE" id="PS50025">
    <property type="entry name" value="LAM_G_DOMAIN"/>
    <property type="match status" value="2"/>
</dbReference>
<keyword evidence="11 19" id="KW-0472">Membrane</keyword>
<dbReference type="GO" id="GO:0005886">
    <property type="term" value="C:plasma membrane"/>
    <property type="evidence" value="ECO:0007669"/>
    <property type="project" value="UniProtKB-SubCell"/>
</dbReference>
<feature type="domain" description="Cadherin" evidence="22">
    <location>
        <begin position="593"/>
        <end position="694"/>
    </location>
</feature>
<comment type="function">
    <text evidence="17">Cadherins are calcium-dependent cell adhesion proteins.</text>
</comment>
<evidence type="ECO:0000313" key="24">
    <source>
        <dbReference type="Proteomes" id="UP001208570"/>
    </source>
</evidence>
<dbReference type="PROSITE" id="PS01187">
    <property type="entry name" value="EGF_CA"/>
    <property type="match status" value="1"/>
</dbReference>
<evidence type="ECO:0000256" key="4">
    <source>
        <dbReference type="ARBA" id="ARBA00022692"/>
    </source>
</evidence>
<dbReference type="InterPro" id="IPR000152">
    <property type="entry name" value="EGF-type_Asp/Asn_hydroxyl_site"/>
</dbReference>
<evidence type="ECO:0000259" key="20">
    <source>
        <dbReference type="PROSITE" id="PS50025"/>
    </source>
</evidence>
<feature type="domain" description="Cadherin" evidence="22">
    <location>
        <begin position="931"/>
        <end position="1031"/>
    </location>
</feature>
<dbReference type="GO" id="GO:0005509">
    <property type="term" value="F:calcium ion binding"/>
    <property type="evidence" value="ECO:0007669"/>
    <property type="project" value="UniProtKB-UniRule"/>
</dbReference>
<feature type="domain" description="Cadherin" evidence="22">
    <location>
        <begin position="63"/>
        <end position="163"/>
    </location>
</feature>
<dbReference type="PROSITE" id="PS01186">
    <property type="entry name" value="EGF_2"/>
    <property type="match status" value="2"/>
</dbReference>
<dbReference type="SUPFAM" id="SSF49313">
    <property type="entry name" value="Cadherin-like"/>
    <property type="match status" value="15"/>
</dbReference>
<feature type="domain" description="Cadherin" evidence="22">
    <location>
        <begin position="483"/>
        <end position="592"/>
    </location>
</feature>
<feature type="transmembrane region" description="Helical" evidence="19">
    <location>
        <begin position="2437"/>
        <end position="2465"/>
    </location>
</feature>
<dbReference type="Pfam" id="PF02210">
    <property type="entry name" value="Laminin_G_2"/>
    <property type="match status" value="2"/>
</dbReference>
<dbReference type="PROSITE" id="PS00010">
    <property type="entry name" value="ASX_HYDROXYL"/>
    <property type="match status" value="1"/>
</dbReference>
<evidence type="ECO:0000256" key="16">
    <source>
        <dbReference type="RuleBase" id="RU003318"/>
    </source>
</evidence>
<dbReference type="GO" id="GO:0007163">
    <property type="term" value="P:establishment or maintenance of cell polarity"/>
    <property type="evidence" value="ECO:0007669"/>
    <property type="project" value="UniProtKB-ARBA"/>
</dbReference>
<dbReference type="Gene3D" id="4.10.900.10">
    <property type="entry name" value="TCF3-CBD (Catenin binding domain)"/>
    <property type="match status" value="1"/>
</dbReference>
<evidence type="ECO:0000256" key="10">
    <source>
        <dbReference type="ARBA" id="ARBA00022989"/>
    </source>
</evidence>
<dbReference type="PROSITE" id="PS00022">
    <property type="entry name" value="EGF_1"/>
    <property type="match status" value="3"/>
</dbReference>
<feature type="disulfide bond" evidence="15">
    <location>
        <begin position="2399"/>
        <end position="2409"/>
    </location>
</feature>
<evidence type="ECO:0000256" key="8">
    <source>
        <dbReference type="ARBA" id="ARBA00022837"/>
    </source>
</evidence>
<evidence type="ECO:0000259" key="22">
    <source>
        <dbReference type="PROSITE" id="PS50268"/>
    </source>
</evidence>
<dbReference type="Pfam" id="PF00008">
    <property type="entry name" value="EGF"/>
    <property type="match status" value="1"/>
</dbReference>
<dbReference type="SMART" id="SM00179">
    <property type="entry name" value="EGF_CA"/>
    <property type="match status" value="3"/>
</dbReference>
<evidence type="ECO:0000256" key="14">
    <source>
        <dbReference type="PROSITE-ProRule" id="PRU00043"/>
    </source>
</evidence>
<dbReference type="FunFam" id="2.60.40.60:FF:000020">
    <property type="entry name" value="Dachsous cadherin-related 1b"/>
    <property type="match status" value="1"/>
</dbReference>
<feature type="domain" description="Cadherin" evidence="22">
    <location>
        <begin position="1149"/>
        <end position="1258"/>
    </location>
</feature>
<dbReference type="InterPro" id="IPR001881">
    <property type="entry name" value="EGF-like_Ca-bd_dom"/>
</dbReference>
<reference evidence="23" key="1">
    <citation type="journal article" date="2023" name="Mol. Biol. Evol.">
        <title>Third-Generation Sequencing Reveals the Adaptive Role of the Epigenome in Three Deep-Sea Polychaetes.</title>
        <authorList>
            <person name="Perez M."/>
            <person name="Aroh O."/>
            <person name="Sun Y."/>
            <person name="Lan Y."/>
            <person name="Juniper S.K."/>
            <person name="Young C.R."/>
            <person name="Angers B."/>
            <person name="Qian P.Y."/>
        </authorList>
    </citation>
    <scope>NUCLEOTIDE SEQUENCE</scope>
    <source>
        <strain evidence="23">P08H-3</strain>
    </source>
</reference>
<dbReference type="FunFam" id="2.60.40.60:FF:000032">
    <property type="entry name" value="FAT atypical cadherin 1"/>
    <property type="match status" value="1"/>
</dbReference>
<dbReference type="PROSITE" id="PS00232">
    <property type="entry name" value="CADHERIN_1"/>
    <property type="match status" value="5"/>
</dbReference>
<dbReference type="InterPro" id="IPR001791">
    <property type="entry name" value="Laminin_G"/>
</dbReference>
<dbReference type="EMBL" id="JAODUP010000422">
    <property type="protein sequence ID" value="KAK2150118.1"/>
    <property type="molecule type" value="Genomic_DNA"/>
</dbReference>
<dbReference type="Gene3D" id="2.60.120.200">
    <property type="match status" value="2"/>
</dbReference>
<keyword evidence="13" id="KW-0325">Glycoprotein</keyword>
<sequence length="2621" mass="294231">MATYHRFCLPPRPPLDMSVYWKLIPLGIHGHSASETVCLNERIQPVKIRLIDVNDEIPQFINLPRPFLATVSPNAGPANFVYQLIAQDDDADSLLQFNLESGGEDRFEVDPETGVVRTKGRTPFRLGKEYEIGVSVEDINAPTLQKSMTYSLKILVGERNPQFYETQYKASVPETAPEGFEIIQIQAKSHQNYPITFELSTESGAQSNDFAIDSETGVVDLLQELDYEKDPAQYHLRVMAIENGRPSRTSTVSLIIDLVDMNDNSPTFPLSQYIVLGIAETVQIGADIMQVTATDVDSVTNSQLTYSVSDGNFTVQTFNNIGYIRTHRRLDYDSIPNHTYNFTVVATDNGSPAHSGSAMIRVSVSNVNDEDPQFMQGVEHVQVSEDADPNTVVHVVQAYDPDGDRVSYSFTGNHLLEGPFSINPESGIITLIGQLDKNRVSYKLNITAIDDGSCCGSTTSRSSTGLVIVEVKDVNNNAPRFPQCNTYRPEVDEKKNVGTQVIRVLAVDPDTGDNGNVTYSIVKSSDQSSDNFFIEPNTGILRTADMFDREGQIGVTDFGVTIKAEDQGSPKLAGFCTFRVKIGDINDNPPVFNLPVYTTSIEENSMVGKKVKQVYAMDQDAGVNGDVEYFIRSDPSGFFTIDQHSGWVSVARAMTGRDFVQLEIEARDRGSPTKSSTVKMDIEITKMMNAYPQWIEDYSSKPVRISENVPVNYIVARLKATSSMPNSDVNYFIQNGETPEQNGPPRSFYQRIDEKTNEMVLMTYRTLDYETIPRYILTIKAANRAANSLHNDTRLIIELQDENDEIPQFIGMDENGRYPGSVAENLEPGADVITVTATDRDEFEDFRKITYRIKKKDSDFRSFTIDRQTGLIRTTRTFDREKKSDYYITVIAEDGAKSDRPNHYPPGTPNIGEAEVQIRITDKNDNSPYFKKLAYYAEVAENADAGALVLLVTAEDQDEGNTLSYSISGGNVGNAFEVHSGQGEIKVRGHLDFDLGIREYQLTYRVFDDKFANTSKVYIKVLDVNDNPPRFDHAIYNVTDINEEEPGISRNNPKYLLTVRATDPDTDRDSNLKYSLTGQFADDGTVMINEYTGEIYLTRKLDRDKPWGRPVWNFNVLAHDEVGSGQSLTGYAEVRVMPRDINDNAPVFDRSRLKGSIPENSDGGRPVLTVIADDKDHGSNGTVTYSLRQVPMHGSTPLFSIESNSGLITTTVADSLDRETQEQYKIIVVAKDRGPEPKSSTATVTIIVTDVNDHKPHFTQKVYHATMSENYAVGQSVTSVSATDDDIGSNAALTYSLKEFDRKYFHMITVQATNTGVLKVFRPVDYDTLLRPIFNLTVFVNDPLQDGTHEDVAYVEVRVTDYNDNPPTFQPPTHQVRVFENVKVGTSLARFKATDRDTGDNKKFHYAIDRTTDPDRQFSIDSNGLVTTAKMLDRENEQTHRIYILAIDHGTPIQTGVGTLIVNLMDINDNFPIFAEDYRPVIYENEPPGRTVAIISAIDKDTATNGPPFEMWLPCGGGCPCRDNPVCGLFDFKFESGLGKSGYGIGTIRSLKTFDREERKEYYLPIIMRDSGEPPMSGTNTLTIIIGDKNDNKHYPGHKDIFVYNYKGMFDAAPLGNVYAEDEDDWDVTNKTFHFVDSDWAKLFDLDEMTGEIRMNGRIREGEYTFQVRVYDIVHQREVVSSVTVIFKDISDDALFNSGSIRISGVTAEEFVTRPPHRSSSSKYGKSRYDLLRQHIAKMLGVPINNVDIFTIMNHPKLKRTIDVRYSAHGSPYYKPVKLDGIISESTQQIEEILGVKIAMTPIDECLKERCESGGCSNVLNITGEPLLINTNGTSLIGITSFIEASCQCVARIFDTTDDITCRPDSCKNGGICIQRKHDFVCKCSPEFDGPRCQMTRHSFHGNGWAWYKPLAQCENSHTSLEFVTTHENGIIMYNGPMRRLKPGENQDFILLELRGGYPYLQVDHGTGIAKLTIDGRDSKNEYRLRKLNDGKWHRVDIYREARIIKMVIDSCEAAVINENENVQTSSEDRRPCEAISETPGENKYININTPLQLGGIANMKNDFIKKILPSGTRPFNGCLKNFIHNGELYDLFMGDVGQHKNSEDGCPTEDVVCGVNDVQGLRCGVNGTCIGSFLEGEYRCHCKPGWRGPRCSIPTTTKDFRRRSFIEWDFKDMFYAELEKYLHKSKLHMMIRTRQPSGLLFKAQNVQKSEYIRLEIVKSRVRFRYNLGSGENQVYLAHVNVSDGEWHTIEIKRIGQWVTLAVDGGEGRFFNETHGNSVDHRHIRLSQRSLFAGGDVRFPSSNSPPLVDYDYQDSCMNDIRYNDEWLPMDHSQNEESRAADLTQSDNLEDGCHSEACLYGVHCRVPLICYDLWRYAECGCPHGQELVGPPEMCANINECTHNPCHYGQCIDHEYGFSCTCEPGYGGELCASPQQANIAYISTGFILAIVICALVLLLIIVIFIVYTRRRRPESYTVGVDPDDDVRENIIHYDEEGVGEEDQEAYDINRLKKPADDTIKKPSNITELPMDKPKKHPVYKPGERPDVGKFINDRLDDADNDPNAPPHDSVREYAYEGGGSVAGSLSSLASTSDLADQNYDYLNDWGPRFSKLADLYGDNNDKS</sequence>
<dbReference type="FunFam" id="4.10.900.10:FF:000001">
    <property type="entry name" value="Cadherin 2"/>
    <property type="match status" value="1"/>
</dbReference>
<evidence type="ECO:0000256" key="19">
    <source>
        <dbReference type="SAM" id="Phobius"/>
    </source>
</evidence>
<dbReference type="InterPro" id="IPR056370">
    <property type="entry name" value="Shg-like_Ig-like"/>
</dbReference>
<dbReference type="Proteomes" id="UP001208570">
    <property type="component" value="Unassembled WGS sequence"/>
</dbReference>
<dbReference type="InterPro" id="IPR013320">
    <property type="entry name" value="ConA-like_dom_sf"/>
</dbReference>
<dbReference type="FunFam" id="2.60.40.60:FF:000092">
    <property type="entry name" value="Protocadherin 8"/>
    <property type="match status" value="1"/>
</dbReference>
<dbReference type="PROSITE" id="PS50026">
    <property type="entry name" value="EGF_3"/>
    <property type="match status" value="3"/>
</dbReference>
<gene>
    <name evidence="23" type="ORF">LSH36_422g00001</name>
</gene>
<comment type="subcellular location">
    <subcellularLocation>
        <location evidence="1 16">Cell membrane</location>
        <topology evidence="1 16">Single-pass type I membrane protein</topology>
    </subcellularLocation>
</comment>
<proteinExistence type="predicted"/>
<keyword evidence="6" id="KW-0732">Signal</keyword>
<dbReference type="SMART" id="SM00181">
    <property type="entry name" value="EGF"/>
    <property type="match status" value="3"/>
</dbReference>
<dbReference type="GO" id="GO:0007156">
    <property type="term" value="P:homophilic cell adhesion via plasma membrane adhesion molecules"/>
    <property type="evidence" value="ECO:0007669"/>
    <property type="project" value="InterPro"/>
</dbReference>
<organism evidence="23 24">
    <name type="scientific">Paralvinella palmiformis</name>
    <dbReference type="NCBI Taxonomy" id="53620"/>
    <lineage>
        <taxon>Eukaryota</taxon>
        <taxon>Metazoa</taxon>
        <taxon>Spiralia</taxon>
        <taxon>Lophotrochozoa</taxon>
        <taxon>Annelida</taxon>
        <taxon>Polychaeta</taxon>
        <taxon>Sedentaria</taxon>
        <taxon>Canalipalpata</taxon>
        <taxon>Terebellida</taxon>
        <taxon>Terebelliformia</taxon>
        <taxon>Alvinellidae</taxon>
        <taxon>Paralvinella</taxon>
    </lineage>
</organism>
<keyword evidence="5" id="KW-0479">Metal-binding</keyword>
<feature type="disulfide bond" evidence="15">
    <location>
        <begin position="2420"/>
        <end position="2429"/>
    </location>
</feature>
<dbReference type="Gene3D" id="2.60.40.60">
    <property type="entry name" value="Cadherins"/>
    <property type="match status" value="14"/>
</dbReference>
<dbReference type="PRINTS" id="PR00205">
    <property type="entry name" value="CADHERIN"/>
</dbReference>
<feature type="compositionally biased region" description="Basic and acidic residues" evidence="18">
    <location>
        <begin position="2539"/>
        <end position="2555"/>
    </location>
</feature>
<evidence type="ECO:0000256" key="11">
    <source>
        <dbReference type="ARBA" id="ARBA00023136"/>
    </source>
</evidence>
<feature type="domain" description="Cadherin" evidence="22">
    <location>
        <begin position="164"/>
        <end position="268"/>
    </location>
</feature>
<feature type="domain" description="EGF-like" evidence="21">
    <location>
        <begin position="2395"/>
        <end position="2430"/>
    </location>
</feature>
<dbReference type="SMART" id="SM00112">
    <property type="entry name" value="CA"/>
    <property type="match status" value="15"/>
</dbReference>
<dbReference type="FunFam" id="2.60.40.60:FF:000039">
    <property type="entry name" value="FAT atypical cadherin 3"/>
    <property type="match status" value="1"/>
</dbReference>
<feature type="disulfide bond" evidence="15">
    <location>
        <begin position="2124"/>
        <end position="2141"/>
    </location>
</feature>
<keyword evidence="24" id="KW-1185">Reference proteome</keyword>
<protein>
    <recommendedName>
        <fullName evidence="25">Neural-cadherin</fullName>
    </recommendedName>
</protein>
<evidence type="ECO:0000256" key="17">
    <source>
        <dbReference type="RuleBase" id="RU004357"/>
    </source>
</evidence>
<keyword evidence="2" id="KW-1003">Cell membrane</keyword>
<keyword evidence="8 14" id="KW-0106">Calcium</keyword>
<evidence type="ECO:0000256" key="3">
    <source>
        <dbReference type="ARBA" id="ARBA00022536"/>
    </source>
</evidence>
<name>A0AAD9JCC9_9ANNE</name>
<feature type="domain" description="Cadherin" evidence="22">
    <location>
        <begin position="1370"/>
        <end position="1474"/>
    </location>
</feature>
<dbReference type="PANTHER" id="PTHR24026:SF126">
    <property type="entry name" value="PROTOCADHERIN FAT 4"/>
    <property type="match status" value="1"/>
</dbReference>
<feature type="domain" description="EGF-like" evidence="21">
    <location>
        <begin position="2115"/>
        <end position="2153"/>
    </location>
</feature>
<feature type="domain" description="Cadherin" evidence="22">
    <location>
        <begin position="1474"/>
        <end position="1598"/>
    </location>
</feature>
<dbReference type="FunFam" id="2.60.40.60:FF:000116">
    <property type="entry name" value="Dachsous cadherin-related 2"/>
    <property type="match status" value="1"/>
</dbReference>
<feature type="domain" description="EGF-like" evidence="21">
    <location>
        <begin position="1858"/>
        <end position="1894"/>
    </location>
</feature>
<keyword evidence="12 15" id="KW-1015">Disulfide bond</keyword>
<dbReference type="SUPFAM" id="SSF49899">
    <property type="entry name" value="Concanavalin A-like lectins/glucanases"/>
    <property type="match status" value="2"/>
</dbReference>
<dbReference type="InterPro" id="IPR002126">
    <property type="entry name" value="Cadherin-like_dom"/>
</dbReference>
<evidence type="ECO:0008006" key="25">
    <source>
        <dbReference type="Google" id="ProtNLM"/>
    </source>
</evidence>
<evidence type="ECO:0000256" key="18">
    <source>
        <dbReference type="SAM" id="MobiDB-lite"/>
    </source>
</evidence>
<dbReference type="InterPro" id="IPR000233">
    <property type="entry name" value="Cadherin_Y-type_LIR"/>
</dbReference>
<comment type="caution">
    <text evidence="23">The sequence shown here is derived from an EMBL/GenBank/DDBJ whole genome shotgun (WGS) entry which is preliminary data.</text>
</comment>
<dbReference type="InterPro" id="IPR027397">
    <property type="entry name" value="Catenin-bd_sf"/>
</dbReference>
<dbReference type="CDD" id="cd00110">
    <property type="entry name" value="LamG"/>
    <property type="match status" value="2"/>
</dbReference>
<dbReference type="Pfam" id="PF24811">
    <property type="entry name" value="Ig_Shg"/>
    <property type="match status" value="1"/>
</dbReference>
<accession>A0AAD9JCC9</accession>
<evidence type="ECO:0000256" key="15">
    <source>
        <dbReference type="PROSITE-ProRule" id="PRU00076"/>
    </source>
</evidence>
<feature type="domain" description="Cadherin" evidence="22">
    <location>
        <begin position="375"/>
        <end position="481"/>
    </location>
</feature>
<feature type="domain" description="Laminin G" evidence="20">
    <location>
        <begin position="1895"/>
        <end position="2107"/>
    </location>
</feature>